<dbReference type="SUPFAM" id="SSF52317">
    <property type="entry name" value="Class I glutamine amidotransferase-like"/>
    <property type="match status" value="1"/>
</dbReference>
<organism evidence="9 10">
    <name type="scientific">Thermobaculum terrenum (strain ATCC BAA-798 / CCMEE 7001 / YNP1)</name>
    <dbReference type="NCBI Taxonomy" id="525904"/>
    <lineage>
        <taxon>Bacteria</taxon>
        <taxon>Bacillati</taxon>
        <taxon>Chloroflexota</taxon>
        <taxon>Chloroflexia</taxon>
        <taxon>Candidatus Thermobaculales</taxon>
        <taxon>Candidatus Thermobaculaceae</taxon>
        <taxon>Thermobaculum</taxon>
    </lineage>
</organism>
<dbReference type="AlphaFoldDB" id="D1CG74"/>
<dbReference type="Proteomes" id="UP000000323">
    <property type="component" value="Chromosome 1"/>
</dbReference>
<dbReference type="KEGG" id="ttr:Tter_1014"/>
<comment type="pathway">
    <text evidence="8">Purine metabolism; IMP biosynthesis via de novo pathway; 5-amino-1-(5-phospho-D-ribosyl)imidazole from N(2)-formyl-N(1)-(5-phospho-D-ribosyl)glycinamide: step 1/2.</text>
</comment>
<comment type="catalytic activity">
    <reaction evidence="8">
        <text>L-glutamine + H2O = L-glutamate + NH4(+)</text>
        <dbReference type="Rhea" id="RHEA:15889"/>
        <dbReference type="ChEBI" id="CHEBI:15377"/>
        <dbReference type="ChEBI" id="CHEBI:28938"/>
        <dbReference type="ChEBI" id="CHEBI:29985"/>
        <dbReference type="ChEBI" id="CHEBI:58359"/>
        <dbReference type="EC" id="3.5.1.2"/>
    </reaction>
</comment>
<dbReference type="GO" id="GO:0006189">
    <property type="term" value="P:'de novo' IMP biosynthetic process"/>
    <property type="evidence" value="ECO:0007669"/>
    <property type="project" value="UniProtKB-UniRule"/>
</dbReference>
<dbReference type="SMART" id="SM01211">
    <property type="entry name" value="GATase_5"/>
    <property type="match status" value="1"/>
</dbReference>
<name>D1CG74_THET1</name>
<evidence type="ECO:0000256" key="7">
    <source>
        <dbReference type="ARBA" id="ARBA00022962"/>
    </source>
</evidence>
<feature type="active site" evidence="8">
    <location>
        <position position="203"/>
    </location>
</feature>
<reference evidence="10" key="1">
    <citation type="journal article" date="2010" name="Stand. Genomic Sci.">
        <title>Complete genome sequence of 'Thermobaculum terrenum' type strain (YNP1).</title>
        <authorList>
            <person name="Kiss H."/>
            <person name="Cleland D."/>
            <person name="Lapidus A."/>
            <person name="Lucas S."/>
            <person name="Glavina Del Rio T."/>
            <person name="Nolan M."/>
            <person name="Tice H."/>
            <person name="Han C."/>
            <person name="Goodwin L."/>
            <person name="Pitluck S."/>
            <person name="Liolios K."/>
            <person name="Ivanova N."/>
            <person name="Mavromatis K."/>
            <person name="Ovchinnikova G."/>
            <person name="Pati A."/>
            <person name="Chen A."/>
            <person name="Palaniappan K."/>
            <person name="Land M."/>
            <person name="Hauser L."/>
            <person name="Chang Y."/>
            <person name="Jeffries C."/>
            <person name="Lu M."/>
            <person name="Brettin T."/>
            <person name="Detter J."/>
            <person name="Goker M."/>
            <person name="Tindall B."/>
            <person name="Beck B."/>
            <person name="McDermott T."/>
            <person name="Woyke T."/>
            <person name="Bristow J."/>
            <person name="Eisen J."/>
            <person name="Markowitz V."/>
            <person name="Hugenholtz P."/>
            <person name="Kyrpides N."/>
            <person name="Klenk H."/>
            <person name="Cheng J."/>
        </authorList>
    </citation>
    <scope>NUCLEOTIDE SEQUENCE [LARGE SCALE GENOMIC DNA]</scope>
    <source>
        <strain evidence="10">ATCC BAA-798 / YNP1</strain>
    </source>
</reference>
<proteinExistence type="inferred from homology"/>
<evidence type="ECO:0000313" key="9">
    <source>
        <dbReference type="EMBL" id="ACZ41930.1"/>
    </source>
</evidence>
<evidence type="ECO:0000256" key="2">
    <source>
        <dbReference type="ARBA" id="ARBA00022598"/>
    </source>
</evidence>
<dbReference type="Pfam" id="PF13507">
    <property type="entry name" value="GATase_5"/>
    <property type="match status" value="1"/>
</dbReference>
<dbReference type="CDD" id="cd01740">
    <property type="entry name" value="GATase1_FGAR_AT"/>
    <property type="match status" value="1"/>
</dbReference>
<gene>
    <name evidence="8" type="primary">purQ</name>
    <name evidence="9" type="ordered locus">Tter_1014</name>
</gene>
<evidence type="ECO:0000256" key="8">
    <source>
        <dbReference type="HAMAP-Rule" id="MF_00421"/>
    </source>
</evidence>
<dbReference type="PROSITE" id="PS51273">
    <property type="entry name" value="GATASE_TYPE_1"/>
    <property type="match status" value="1"/>
</dbReference>
<evidence type="ECO:0000256" key="4">
    <source>
        <dbReference type="ARBA" id="ARBA00022755"/>
    </source>
</evidence>
<dbReference type="UniPathway" id="UPA00074">
    <property type="reaction ID" value="UER00128"/>
</dbReference>
<dbReference type="Gene3D" id="3.40.50.880">
    <property type="match status" value="1"/>
</dbReference>
<dbReference type="GO" id="GO:0005524">
    <property type="term" value="F:ATP binding"/>
    <property type="evidence" value="ECO:0007669"/>
    <property type="project" value="UniProtKB-KW"/>
</dbReference>
<dbReference type="GO" id="GO:0004642">
    <property type="term" value="F:phosphoribosylformylglycinamidine synthase activity"/>
    <property type="evidence" value="ECO:0007669"/>
    <property type="project" value="UniProtKB-UniRule"/>
</dbReference>
<dbReference type="NCBIfam" id="NF002957">
    <property type="entry name" value="PRK03619.1"/>
    <property type="match status" value="1"/>
</dbReference>
<keyword evidence="1 8" id="KW-0963">Cytoplasm</keyword>
<keyword evidence="4 8" id="KW-0658">Purine biosynthesis</keyword>
<evidence type="ECO:0000256" key="6">
    <source>
        <dbReference type="ARBA" id="ARBA00022840"/>
    </source>
</evidence>
<evidence type="ECO:0000256" key="5">
    <source>
        <dbReference type="ARBA" id="ARBA00022801"/>
    </source>
</evidence>
<accession>D1CG74</accession>
<comment type="subcellular location">
    <subcellularLocation>
        <location evidence="8">Cytoplasm</location>
    </subcellularLocation>
</comment>
<dbReference type="NCBIfam" id="TIGR01737">
    <property type="entry name" value="FGAM_synth_I"/>
    <property type="match status" value="1"/>
</dbReference>
<dbReference type="PANTHER" id="PTHR47552:SF1">
    <property type="entry name" value="PHOSPHORIBOSYLFORMYLGLYCINAMIDINE SYNTHASE SUBUNIT PURQ"/>
    <property type="match status" value="1"/>
</dbReference>
<dbReference type="HOGENOM" id="CLU_001031_3_1_0"/>
<evidence type="ECO:0000256" key="1">
    <source>
        <dbReference type="ARBA" id="ARBA00022490"/>
    </source>
</evidence>
<dbReference type="InterPro" id="IPR029062">
    <property type="entry name" value="Class_I_gatase-like"/>
</dbReference>
<evidence type="ECO:0000256" key="3">
    <source>
        <dbReference type="ARBA" id="ARBA00022741"/>
    </source>
</evidence>
<dbReference type="eggNOG" id="COG0047">
    <property type="taxonomic scope" value="Bacteria"/>
</dbReference>
<keyword evidence="3 8" id="KW-0547">Nucleotide-binding</keyword>
<dbReference type="EC" id="6.3.5.3" evidence="8"/>
<keyword evidence="7 8" id="KW-0315">Glutamine amidotransferase</keyword>
<dbReference type="PIRSF" id="PIRSF001586">
    <property type="entry name" value="FGAM_synth_I"/>
    <property type="match status" value="1"/>
</dbReference>
<evidence type="ECO:0000313" key="10">
    <source>
        <dbReference type="Proteomes" id="UP000000323"/>
    </source>
</evidence>
<feature type="active site" evidence="8">
    <location>
        <position position="205"/>
    </location>
</feature>
<dbReference type="PANTHER" id="PTHR47552">
    <property type="entry name" value="PHOSPHORIBOSYLFORMYLGLYCINAMIDINE SYNTHASE SUBUNIT PURQ"/>
    <property type="match status" value="1"/>
</dbReference>
<feature type="active site" description="Nucleophile" evidence="8">
    <location>
        <position position="86"/>
    </location>
</feature>
<dbReference type="STRING" id="525904.Tter_1014"/>
<keyword evidence="10" id="KW-1185">Reference proteome</keyword>
<sequence length="233" mass="25686">MRIGIITFPGSNGDWDCYYALREIPGFEPVMIWHKEHDLHGVSALILPGGFAHGDYLRAGAIARFSPIMHEVTRFASEGRPVIGICNGFQILTEAHLLPGALIRNKNLLFRCSLVHVRVKSNRSPWLSSLREGEVLRLAIAHGQGNYFADQDTLNYLLENDMIALQYCGPNGEVTPEFNHNGSVMNIAGITNEAGNVLGLMPHPERSADRLLGSADGRRIFMSLAVALKEVLV</sequence>
<keyword evidence="2 8" id="KW-0436">Ligase</keyword>
<dbReference type="EMBL" id="CP001825">
    <property type="protein sequence ID" value="ACZ41930.1"/>
    <property type="molecule type" value="Genomic_DNA"/>
</dbReference>
<dbReference type="RefSeq" id="WP_012874965.1">
    <property type="nucleotide sequence ID" value="NC_013525.1"/>
</dbReference>
<keyword evidence="6 8" id="KW-0067">ATP-binding</keyword>
<dbReference type="EC" id="3.5.1.2" evidence="8"/>
<dbReference type="GO" id="GO:0005737">
    <property type="term" value="C:cytoplasm"/>
    <property type="evidence" value="ECO:0007669"/>
    <property type="project" value="UniProtKB-SubCell"/>
</dbReference>
<protein>
    <recommendedName>
        <fullName evidence="8">Phosphoribosylformylglycinamidine synthase subunit PurQ</fullName>
        <shortName evidence="8">FGAM synthase</shortName>
        <ecNumber evidence="8">6.3.5.3</ecNumber>
    </recommendedName>
    <alternativeName>
        <fullName evidence="8">Formylglycinamide ribonucleotide amidotransferase subunit I</fullName>
        <shortName evidence="8">FGAR amidotransferase I</shortName>
        <shortName evidence="8">FGAR-AT I</shortName>
    </alternativeName>
    <alternativeName>
        <fullName evidence="8">Glutaminase PurQ</fullName>
        <ecNumber evidence="8">3.5.1.2</ecNumber>
    </alternativeName>
    <alternativeName>
        <fullName evidence="8">Phosphoribosylformylglycinamidine synthase subunit I</fullName>
    </alternativeName>
</protein>
<keyword evidence="5 8" id="KW-0378">Hydrolase</keyword>
<dbReference type="GO" id="GO:0004359">
    <property type="term" value="F:glutaminase activity"/>
    <property type="evidence" value="ECO:0007669"/>
    <property type="project" value="UniProtKB-EC"/>
</dbReference>
<comment type="catalytic activity">
    <reaction evidence="8">
        <text>N(2)-formyl-N(1)-(5-phospho-beta-D-ribosyl)glycinamide + L-glutamine + ATP + H2O = 2-formamido-N(1)-(5-O-phospho-beta-D-ribosyl)acetamidine + L-glutamate + ADP + phosphate + H(+)</text>
        <dbReference type="Rhea" id="RHEA:17129"/>
        <dbReference type="ChEBI" id="CHEBI:15377"/>
        <dbReference type="ChEBI" id="CHEBI:15378"/>
        <dbReference type="ChEBI" id="CHEBI:29985"/>
        <dbReference type="ChEBI" id="CHEBI:30616"/>
        <dbReference type="ChEBI" id="CHEBI:43474"/>
        <dbReference type="ChEBI" id="CHEBI:58359"/>
        <dbReference type="ChEBI" id="CHEBI:147286"/>
        <dbReference type="ChEBI" id="CHEBI:147287"/>
        <dbReference type="ChEBI" id="CHEBI:456216"/>
        <dbReference type="EC" id="6.3.5.3"/>
    </reaction>
</comment>
<comment type="function">
    <text evidence="8">Part of the phosphoribosylformylglycinamidine synthase complex involved in the purines biosynthetic pathway. Catalyzes the ATP-dependent conversion of formylglycinamide ribonucleotide (FGAR) and glutamine to yield formylglycinamidine ribonucleotide (FGAM) and glutamate. The FGAM synthase complex is composed of three subunits. PurQ produces an ammonia molecule by converting glutamine to glutamate. PurL transfers the ammonia molecule to FGAR to form FGAM in an ATP-dependent manner. PurS interacts with PurQ and PurL and is thought to assist in the transfer of the ammonia molecule from PurQ to PurL.</text>
</comment>
<dbReference type="InterPro" id="IPR010075">
    <property type="entry name" value="PRibForGlyAmidine_synth_PurQ"/>
</dbReference>
<dbReference type="HAMAP" id="MF_00421">
    <property type="entry name" value="PurQ"/>
    <property type="match status" value="1"/>
</dbReference>
<comment type="subunit">
    <text evidence="8">Part of the FGAM synthase complex composed of 1 PurL, 1 PurQ and 2 PurS subunits.</text>
</comment>
<dbReference type="OrthoDB" id="9804441at2"/>